<keyword evidence="2" id="KW-1185">Reference proteome</keyword>
<dbReference type="RefSeq" id="WP_107732991.1">
    <property type="nucleotide sequence ID" value="NZ_CP031968.1"/>
</dbReference>
<organism evidence="1 2">
    <name type="scientific">Chromobacterium rhizoryzae</name>
    <dbReference type="NCBI Taxonomy" id="1778675"/>
    <lineage>
        <taxon>Bacteria</taxon>
        <taxon>Pseudomonadati</taxon>
        <taxon>Pseudomonadota</taxon>
        <taxon>Betaproteobacteria</taxon>
        <taxon>Neisseriales</taxon>
        <taxon>Chromobacteriaceae</taxon>
        <taxon>Chromobacterium</taxon>
    </lineage>
</organism>
<dbReference type="Pfam" id="PF02348">
    <property type="entry name" value="CTP_transf_3"/>
    <property type="match status" value="1"/>
</dbReference>
<evidence type="ECO:0000313" key="2">
    <source>
        <dbReference type="Proteomes" id="UP000259465"/>
    </source>
</evidence>
<dbReference type="InterPro" id="IPR050793">
    <property type="entry name" value="CMP-NeuNAc_synthase"/>
</dbReference>
<evidence type="ECO:0000313" key="1">
    <source>
        <dbReference type="EMBL" id="AXT48969.1"/>
    </source>
</evidence>
<name>A0AAD0WA40_9NEIS</name>
<dbReference type="SUPFAM" id="SSF53448">
    <property type="entry name" value="Nucleotide-diphospho-sugar transferases"/>
    <property type="match status" value="1"/>
</dbReference>
<sequence length="227" mass="25181">MISGQSVLAVIPARGGSKGVPGKNIRLVGGKPLIAWSIEAAKGARFVDRVILSSDDSKIINTALQYGCEVPFIRDTALALDDTATIEVVLDAITRCSGYDWVLLLQPTSPLRTAEDIDNAIQHCIRLNAPSCVSVCEVKESPYWMFTLNKDKQLLPLLPEAQPTRRQDLPTVHTLNGAIYLARTDWLKQHRKFIAHDTIAYEMSAEHSIDLDTESDFQQLKVILENQ</sequence>
<dbReference type="Proteomes" id="UP000259465">
    <property type="component" value="Chromosome"/>
</dbReference>
<gene>
    <name evidence="1" type="ORF">D1345_23645</name>
</gene>
<dbReference type="PANTHER" id="PTHR21485">
    <property type="entry name" value="HAD SUPERFAMILY MEMBERS CMAS AND KDSC"/>
    <property type="match status" value="1"/>
</dbReference>
<dbReference type="KEGG" id="crz:D1345_23645"/>
<reference evidence="1 2" key="1">
    <citation type="submission" date="2018-08" db="EMBL/GenBank/DDBJ databases">
        <title>Complete genome sequence of JP2-74.</title>
        <authorList>
            <person name="Wu L."/>
        </authorList>
    </citation>
    <scope>NUCLEOTIDE SEQUENCE [LARGE SCALE GENOMIC DNA]</scope>
    <source>
        <strain evidence="1 2">JP2-74</strain>
    </source>
</reference>
<dbReference type="PANTHER" id="PTHR21485:SF6">
    <property type="entry name" value="N-ACYLNEURAMINATE CYTIDYLYLTRANSFERASE-RELATED"/>
    <property type="match status" value="1"/>
</dbReference>
<dbReference type="InterPro" id="IPR029044">
    <property type="entry name" value="Nucleotide-diphossugar_trans"/>
</dbReference>
<dbReference type="CDD" id="cd02513">
    <property type="entry name" value="CMP-NeuAc_Synthase"/>
    <property type="match status" value="1"/>
</dbReference>
<accession>A0AAD0WA40</accession>
<dbReference type="GO" id="GO:0008781">
    <property type="term" value="F:N-acylneuraminate cytidylyltransferase activity"/>
    <property type="evidence" value="ECO:0007669"/>
    <property type="project" value="TreeGrafter"/>
</dbReference>
<dbReference type="EMBL" id="CP031968">
    <property type="protein sequence ID" value="AXT48969.1"/>
    <property type="molecule type" value="Genomic_DNA"/>
</dbReference>
<dbReference type="AlphaFoldDB" id="A0AAD0WA40"/>
<keyword evidence="1" id="KW-0548">Nucleotidyltransferase</keyword>
<keyword evidence="1" id="KW-0808">Transferase</keyword>
<protein>
    <submittedName>
        <fullName evidence="1">Acylneuraminate cytidylyltransferase family protein</fullName>
    </submittedName>
</protein>
<dbReference type="Gene3D" id="3.90.550.10">
    <property type="entry name" value="Spore Coat Polysaccharide Biosynthesis Protein SpsA, Chain A"/>
    <property type="match status" value="1"/>
</dbReference>
<proteinExistence type="predicted"/>
<dbReference type="InterPro" id="IPR003329">
    <property type="entry name" value="Cytidylyl_trans"/>
</dbReference>